<proteinExistence type="predicted"/>
<name>A0A8H5XX61_9HYPO</name>
<reference evidence="2 3" key="1">
    <citation type="submission" date="2020-05" db="EMBL/GenBank/DDBJ databases">
        <title>Identification and distribution of gene clusters putatively required for synthesis of sphingolipid metabolism inhibitors in phylogenetically diverse species of the filamentous fungus Fusarium.</title>
        <authorList>
            <person name="Kim H.-S."/>
            <person name="Busman M."/>
            <person name="Brown D.W."/>
            <person name="Divon H."/>
            <person name="Uhlig S."/>
            <person name="Proctor R.H."/>
        </authorList>
    </citation>
    <scope>NUCLEOTIDE SEQUENCE [LARGE SCALE GENOMIC DNA]</scope>
    <source>
        <strain evidence="2 3">NRRL 26131</strain>
    </source>
</reference>
<keyword evidence="1" id="KW-0175">Coiled coil</keyword>
<dbReference type="EMBL" id="JAAQPF010000479">
    <property type="protein sequence ID" value="KAF5701589.1"/>
    <property type="molecule type" value="Genomic_DNA"/>
</dbReference>
<gene>
    <name evidence="2" type="ORF">FGLOB1_10142</name>
</gene>
<protein>
    <submittedName>
        <fullName evidence="2">Uncharacterized protein</fullName>
    </submittedName>
</protein>
<feature type="coiled-coil region" evidence="1">
    <location>
        <begin position="144"/>
        <end position="178"/>
    </location>
</feature>
<organism evidence="2 3">
    <name type="scientific">Fusarium globosum</name>
    <dbReference type="NCBI Taxonomy" id="78864"/>
    <lineage>
        <taxon>Eukaryota</taxon>
        <taxon>Fungi</taxon>
        <taxon>Dikarya</taxon>
        <taxon>Ascomycota</taxon>
        <taxon>Pezizomycotina</taxon>
        <taxon>Sordariomycetes</taxon>
        <taxon>Hypocreomycetidae</taxon>
        <taxon>Hypocreales</taxon>
        <taxon>Nectriaceae</taxon>
        <taxon>Fusarium</taxon>
        <taxon>Fusarium fujikuroi species complex</taxon>
    </lineage>
</organism>
<sequence>MGVMTSIRQELRKHRSPTYFTSIGGRKSRTNVETFNDPGGNEMEWEMTHDHNFTSQILNRVRLELQTDWDRSLTSFINRIDAGHQKCLQATTDHIEKTIRRTLEEYLAVGQDEVQSLSLHRESPEPSNSQLLLESAEPDHKAHVEDLTAMLERTQAELENVKSQLKASESRADQLRSIIVPRNEEPILDTEIQRLFSEVRTLTQWVAERLFSNSDKDQEPAIIDSAVFYENIAGIPFDRRQDAIHAHLFRLIRRRFFPTKVGDIDIGGGKYEDLQKSLVQTEREMMDAVAARHPKGTAAGDMVNWTRATFKCLDLLVDRSDEAQSYAVYLEQFFKPVETDNTKSQNIGRKKLRVLCEKANELGILLRRSEDVFQVFTFKKDIDFSICEKRVEELRCNGSRTIIGVKAVDCCLFGGLKKIPKEHPTKTIYLERAQVSTRIIRTKH</sequence>
<dbReference type="Proteomes" id="UP000532311">
    <property type="component" value="Unassembled WGS sequence"/>
</dbReference>
<evidence type="ECO:0000313" key="2">
    <source>
        <dbReference type="EMBL" id="KAF5701589.1"/>
    </source>
</evidence>
<accession>A0A8H5XX61</accession>
<evidence type="ECO:0000256" key="1">
    <source>
        <dbReference type="SAM" id="Coils"/>
    </source>
</evidence>
<comment type="caution">
    <text evidence="2">The sequence shown here is derived from an EMBL/GenBank/DDBJ whole genome shotgun (WGS) entry which is preliminary data.</text>
</comment>
<dbReference type="AlphaFoldDB" id="A0A8H5XX61"/>
<keyword evidence="3" id="KW-1185">Reference proteome</keyword>
<evidence type="ECO:0000313" key="3">
    <source>
        <dbReference type="Proteomes" id="UP000532311"/>
    </source>
</evidence>